<evidence type="ECO:0000259" key="2">
    <source>
        <dbReference type="Pfam" id="PF01926"/>
    </source>
</evidence>
<dbReference type="PANTHER" id="PTHR43127">
    <property type="entry name" value="DEVELOPMENTALLY-REGULATED GTP-BINDING PROTEIN 2"/>
    <property type="match status" value="1"/>
</dbReference>
<dbReference type="PRINTS" id="PR00326">
    <property type="entry name" value="GTP1OBG"/>
</dbReference>
<dbReference type="AlphaFoldDB" id="X0TYX7"/>
<dbReference type="Gene3D" id="3.40.50.300">
    <property type="entry name" value="P-loop containing nucleotide triphosphate hydrolases"/>
    <property type="match status" value="1"/>
</dbReference>
<name>X0TYX7_9ZZZZ</name>
<sequence>MAANLTQQYHKAEEQYRQAATPDEELRCLEVMLRELPKHKGTDKLQAELKQKISHARKESESEAKAGKKSHRTRIPRQGAGRAVLVGGPNAGKSALLAALTRATPEVAPYPFTTRESSPGMMPWEDVQVQLIDTPPVTADACDPTLVGLIRGADLVLLVADIGNDEGLEF</sequence>
<feature type="region of interest" description="Disordered" evidence="1">
    <location>
        <begin position="50"/>
        <end position="87"/>
    </location>
</feature>
<dbReference type="GO" id="GO:0003924">
    <property type="term" value="F:GTPase activity"/>
    <property type="evidence" value="ECO:0007669"/>
    <property type="project" value="InterPro"/>
</dbReference>
<feature type="domain" description="G" evidence="2">
    <location>
        <begin position="83"/>
        <end position="164"/>
    </location>
</feature>
<reference evidence="3" key="1">
    <citation type="journal article" date="2014" name="Front. Microbiol.">
        <title>High frequency of phylogenetically diverse reductive dehalogenase-homologous genes in deep subseafloor sedimentary metagenomes.</title>
        <authorList>
            <person name="Kawai M."/>
            <person name="Futagami T."/>
            <person name="Toyoda A."/>
            <person name="Takaki Y."/>
            <person name="Nishi S."/>
            <person name="Hori S."/>
            <person name="Arai W."/>
            <person name="Tsubouchi T."/>
            <person name="Morono Y."/>
            <person name="Uchiyama I."/>
            <person name="Ito T."/>
            <person name="Fujiyama A."/>
            <person name="Inagaki F."/>
            <person name="Takami H."/>
        </authorList>
    </citation>
    <scope>NUCLEOTIDE SEQUENCE</scope>
    <source>
        <strain evidence="3">Expedition CK06-06</strain>
    </source>
</reference>
<evidence type="ECO:0000313" key="3">
    <source>
        <dbReference type="EMBL" id="GAF93342.1"/>
    </source>
</evidence>
<feature type="non-terminal residue" evidence="3">
    <location>
        <position position="170"/>
    </location>
</feature>
<evidence type="ECO:0000256" key="1">
    <source>
        <dbReference type="SAM" id="MobiDB-lite"/>
    </source>
</evidence>
<proteinExistence type="predicted"/>
<dbReference type="Pfam" id="PF01926">
    <property type="entry name" value="MMR_HSR1"/>
    <property type="match status" value="1"/>
</dbReference>
<dbReference type="SUPFAM" id="SSF52540">
    <property type="entry name" value="P-loop containing nucleoside triphosphate hydrolases"/>
    <property type="match status" value="1"/>
</dbReference>
<protein>
    <recommendedName>
        <fullName evidence="2">G domain-containing protein</fullName>
    </recommendedName>
</protein>
<dbReference type="EMBL" id="BARS01010416">
    <property type="protein sequence ID" value="GAF93342.1"/>
    <property type="molecule type" value="Genomic_DNA"/>
</dbReference>
<organism evidence="3">
    <name type="scientific">marine sediment metagenome</name>
    <dbReference type="NCBI Taxonomy" id="412755"/>
    <lineage>
        <taxon>unclassified sequences</taxon>
        <taxon>metagenomes</taxon>
        <taxon>ecological metagenomes</taxon>
    </lineage>
</organism>
<feature type="compositionally biased region" description="Basic and acidic residues" evidence="1">
    <location>
        <begin position="50"/>
        <end position="66"/>
    </location>
</feature>
<dbReference type="GO" id="GO:0005525">
    <property type="term" value="F:GTP binding"/>
    <property type="evidence" value="ECO:0007669"/>
    <property type="project" value="InterPro"/>
</dbReference>
<dbReference type="InterPro" id="IPR027417">
    <property type="entry name" value="P-loop_NTPase"/>
</dbReference>
<gene>
    <name evidence="3" type="ORF">S01H1_19316</name>
</gene>
<comment type="caution">
    <text evidence="3">The sequence shown here is derived from an EMBL/GenBank/DDBJ whole genome shotgun (WGS) entry which is preliminary data.</text>
</comment>
<dbReference type="InterPro" id="IPR045001">
    <property type="entry name" value="DRG"/>
</dbReference>
<accession>X0TYX7</accession>
<dbReference type="InterPro" id="IPR006073">
    <property type="entry name" value="GTP-bd"/>
</dbReference>